<dbReference type="InterPro" id="IPR000415">
    <property type="entry name" value="Nitroreductase-like"/>
</dbReference>
<dbReference type="SUPFAM" id="SSF55469">
    <property type="entry name" value="FMN-dependent nitroreductase-like"/>
    <property type="match status" value="1"/>
</dbReference>
<evidence type="ECO:0000313" key="2">
    <source>
        <dbReference type="EMBL" id="AEH57225.1"/>
    </source>
</evidence>
<evidence type="ECO:0000259" key="1">
    <source>
        <dbReference type="Pfam" id="PF00881"/>
    </source>
</evidence>
<dbReference type="InterPro" id="IPR020051">
    <property type="entry name" value="SagB-type_dehydrogenase"/>
</dbReference>
<dbReference type="GO" id="GO:0016491">
    <property type="term" value="F:oxidoreductase activity"/>
    <property type="evidence" value="ECO:0007669"/>
    <property type="project" value="InterPro"/>
</dbReference>
<name>G0XS58_PRODI</name>
<dbReference type="AlphaFoldDB" id="G0XS58"/>
<reference evidence="2" key="1">
    <citation type="journal article" date="2011" name="PLoS ONE">
        <title>Variation in tropical reef symbiont metagenomes defined by secondary metabolism.</title>
        <authorList>
            <person name="Donia M.S."/>
            <person name="Fricke W.F."/>
            <person name="Ravel J."/>
            <person name="Schmidt E.W."/>
        </authorList>
    </citation>
    <scope>NUCLEOTIDE SEQUENCE</scope>
</reference>
<dbReference type="NCBIfam" id="TIGR03605">
    <property type="entry name" value="antibiot_sagB"/>
    <property type="match status" value="1"/>
</dbReference>
<dbReference type="Pfam" id="PF00881">
    <property type="entry name" value="Nitroreductase"/>
    <property type="match status" value="1"/>
</dbReference>
<organism evidence="2">
    <name type="scientific">Prochloron didemni P1-Palau</name>
    <dbReference type="NCBI Taxonomy" id="910450"/>
    <lineage>
        <taxon>Bacteria</taxon>
        <taxon>Bacillati</taxon>
        <taxon>Cyanobacteriota</taxon>
        <taxon>Cyanophyceae</taxon>
        <taxon>Oscillatoriophycideae</taxon>
        <taxon>Chroococcales</taxon>
        <taxon>Prochloraceae</taxon>
        <taxon>Prochloron</taxon>
    </lineage>
</organism>
<dbReference type="Gene3D" id="3.40.109.10">
    <property type="entry name" value="NADH Oxidase"/>
    <property type="match status" value="1"/>
</dbReference>
<gene>
    <name evidence="2" type="primary">tomD</name>
</gene>
<accession>G0XS58</accession>
<protein>
    <submittedName>
        <fullName evidence="2">McbC-like oxidoreductase</fullName>
    </submittedName>
</protein>
<dbReference type="CDD" id="cd02142">
    <property type="entry name" value="McbC_SagB-like_oxidoreductase"/>
    <property type="match status" value="1"/>
</dbReference>
<dbReference type="EMBL" id="HQ407372">
    <property type="protein sequence ID" value="AEH57225.1"/>
    <property type="molecule type" value="Genomic_DNA"/>
</dbReference>
<feature type="domain" description="Nitroreductase" evidence="1">
    <location>
        <begin position="87"/>
        <end position="261"/>
    </location>
</feature>
<proteinExistence type="predicted"/>
<dbReference type="InterPro" id="IPR029479">
    <property type="entry name" value="Nitroreductase"/>
</dbReference>
<dbReference type="PANTHER" id="PTHR43745:SF2">
    <property type="entry name" value="NITROREDUCTASE MJ1384-RELATED"/>
    <property type="match status" value="1"/>
</dbReference>
<sequence length="291" mass="33058">MTNLDWDRVSLGIGEEEPLWETFHENSKTEKFGGYLSNEVVFRYMQNLHDALPYDSLPSIALPTSLSPLTRSLSEAIVMRTTPAKMEPCPISREQLATLLFYAYGVTRDNQNTPFPRPFRTIPSGGGLFPLEIYFFTRGAVEGLETGIYHYHPVRHNLRFVKPGDWCLDIAKALVQPNIAEDCSILFFITAIFNRSTFKYKERGYRFVFLEAGHLAQNLNLVATAMDLGVWNVGGYFDRDIDRLLEVDGLNHSTIYLNAIGKKLDVRQSVETLRSIGKAVKIENNLGNNRQ</sequence>
<dbReference type="InterPro" id="IPR052544">
    <property type="entry name" value="Bacteriocin_Proc_Enz"/>
</dbReference>
<dbReference type="PANTHER" id="PTHR43745">
    <property type="entry name" value="NITROREDUCTASE MJ1384-RELATED"/>
    <property type="match status" value="1"/>
</dbReference>